<evidence type="ECO:0000256" key="5">
    <source>
        <dbReference type="ARBA" id="ARBA00023136"/>
    </source>
</evidence>
<sequence>MTNPFDAIKTAFGSLKVNVLRSLLTMLGIVIGVGAVIVMVAVGAGAREMIGEQIRSMGSNMILVVPGASQQSGARMMAGSVHTLKSSDAEAISKECLAVKYTAADWSDVAQVVYGNRNWRTRVWGTWQTTFLMRDWPLRCGRMFGPEEEKRAAKVAILGQTVVENLFGDAYPLGKVLRIRNVPFTVIGVLERKGQTPRGDDQDDSVYVPLRTSQCRLFGTPFLDEIQAAIVQAKDEASIPEAEKQIDELLTRRHKIGRKQEKDFSVKNLAEIHETAQKSLNIMTTLLGSIAAISLLVGGIGIMNIMLVSVTERTREIGIRMAVGARYADILSQFLIEGVALAVSGGLIGVILGIVGAFIFARASGWPAAVDPATVLVAILFSGAVGVFFGFYPALKASRLHPIEALRHE</sequence>
<keyword evidence="4 7" id="KW-1133">Transmembrane helix</keyword>
<evidence type="ECO:0000259" key="9">
    <source>
        <dbReference type="Pfam" id="PF12704"/>
    </source>
</evidence>
<dbReference type="InterPro" id="IPR003838">
    <property type="entry name" value="ABC3_permease_C"/>
</dbReference>
<evidence type="ECO:0000256" key="7">
    <source>
        <dbReference type="SAM" id="Phobius"/>
    </source>
</evidence>
<evidence type="ECO:0000313" key="11">
    <source>
        <dbReference type="Proteomes" id="UP000807825"/>
    </source>
</evidence>
<feature type="domain" description="ABC3 transporter permease C-terminal" evidence="8">
    <location>
        <begin position="289"/>
        <end position="402"/>
    </location>
</feature>
<gene>
    <name evidence="10" type="ORF">HY912_08635</name>
</gene>
<comment type="similarity">
    <text evidence="6">Belongs to the ABC-4 integral membrane protein family.</text>
</comment>
<dbReference type="Pfam" id="PF12704">
    <property type="entry name" value="MacB_PCD"/>
    <property type="match status" value="1"/>
</dbReference>
<evidence type="ECO:0000256" key="3">
    <source>
        <dbReference type="ARBA" id="ARBA00022692"/>
    </source>
</evidence>
<dbReference type="GO" id="GO:0022857">
    <property type="term" value="F:transmembrane transporter activity"/>
    <property type="evidence" value="ECO:0007669"/>
    <property type="project" value="TreeGrafter"/>
</dbReference>
<evidence type="ECO:0000256" key="4">
    <source>
        <dbReference type="ARBA" id="ARBA00022989"/>
    </source>
</evidence>
<dbReference type="InterPro" id="IPR025857">
    <property type="entry name" value="MacB_PCD"/>
</dbReference>
<accession>A0A9D6V5L0</accession>
<keyword evidence="2" id="KW-1003">Cell membrane</keyword>
<name>A0A9D6V5L0_9BACT</name>
<keyword evidence="5 7" id="KW-0472">Membrane</keyword>
<evidence type="ECO:0000256" key="6">
    <source>
        <dbReference type="ARBA" id="ARBA00038076"/>
    </source>
</evidence>
<dbReference type="GO" id="GO:0005886">
    <property type="term" value="C:plasma membrane"/>
    <property type="evidence" value="ECO:0007669"/>
    <property type="project" value="UniProtKB-SubCell"/>
</dbReference>
<dbReference type="Proteomes" id="UP000807825">
    <property type="component" value="Unassembled WGS sequence"/>
</dbReference>
<dbReference type="AlphaFoldDB" id="A0A9D6V5L0"/>
<feature type="transmembrane region" description="Helical" evidence="7">
    <location>
        <begin position="330"/>
        <end position="361"/>
    </location>
</feature>
<comment type="caution">
    <text evidence="10">The sequence shown here is derived from an EMBL/GenBank/DDBJ whole genome shotgun (WGS) entry which is preliminary data.</text>
</comment>
<evidence type="ECO:0000313" key="10">
    <source>
        <dbReference type="EMBL" id="MBI5249547.1"/>
    </source>
</evidence>
<reference evidence="10" key="1">
    <citation type="submission" date="2020-07" db="EMBL/GenBank/DDBJ databases">
        <title>Huge and variable diversity of episymbiotic CPR bacteria and DPANN archaea in groundwater ecosystems.</title>
        <authorList>
            <person name="He C.Y."/>
            <person name="Keren R."/>
            <person name="Whittaker M."/>
            <person name="Farag I.F."/>
            <person name="Doudna J."/>
            <person name="Cate J.H.D."/>
            <person name="Banfield J.F."/>
        </authorList>
    </citation>
    <scope>NUCLEOTIDE SEQUENCE</scope>
    <source>
        <strain evidence="10">NC_groundwater_1664_Pr3_B-0.1um_52_9</strain>
    </source>
</reference>
<dbReference type="Pfam" id="PF02687">
    <property type="entry name" value="FtsX"/>
    <property type="match status" value="1"/>
</dbReference>
<evidence type="ECO:0000259" key="8">
    <source>
        <dbReference type="Pfam" id="PF02687"/>
    </source>
</evidence>
<proteinExistence type="inferred from homology"/>
<comment type="subcellular location">
    <subcellularLocation>
        <location evidence="1">Cell membrane</location>
        <topology evidence="1">Multi-pass membrane protein</topology>
    </subcellularLocation>
</comment>
<dbReference type="EMBL" id="JACRDE010000232">
    <property type="protein sequence ID" value="MBI5249547.1"/>
    <property type="molecule type" value="Genomic_DNA"/>
</dbReference>
<evidence type="ECO:0000256" key="1">
    <source>
        <dbReference type="ARBA" id="ARBA00004651"/>
    </source>
</evidence>
<dbReference type="PANTHER" id="PTHR30572">
    <property type="entry name" value="MEMBRANE COMPONENT OF TRANSPORTER-RELATED"/>
    <property type="match status" value="1"/>
</dbReference>
<feature type="domain" description="MacB-like periplasmic core" evidence="9">
    <location>
        <begin position="22"/>
        <end position="248"/>
    </location>
</feature>
<feature type="transmembrane region" description="Helical" evidence="7">
    <location>
        <begin position="286"/>
        <end position="310"/>
    </location>
</feature>
<keyword evidence="3 7" id="KW-0812">Transmembrane</keyword>
<dbReference type="InterPro" id="IPR050250">
    <property type="entry name" value="Macrolide_Exporter_MacB"/>
</dbReference>
<protein>
    <submittedName>
        <fullName evidence="10">ABC transporter permease</fullName>
    </submittedName>
</protein>
<dbReference type="PANTHER" id="PTHR30572:SF4">
    <property type="entry name" value="ABC TRANSPORTER PERMEASE YTRF"/>
    <property type="match status" value="1"/>
</dbReference>
<organism evidence="10 11">
    <name type="scientific">Desulfomonile tiedjei</name>
    <dbReference type="NCBI Taxonomy" id="2358"/>
    <lineage>
        <taxon>Bacteria</taxon>
        <taxon>Pseudomonadati</taxon>
        <taxon>Thermodesulfobacteriota</taxon>
        <taxon>Desulfomonilia</taxon>
        <taxon>Desulfomonilales</taxon>
        <taxon>Desulfomonilaceae</taxon>
        <taxon>Desulfomonile</taxon>
    </lineage>
</organism>
<feature type="transmembrane region" description="Helical" evidence="7">
    <location>
        <begin position="373"/>
        <end position="392"/>
    </location>
</feature>
<evidence type="ECO:0000256" key="2">
    <source>
        <dbReference type="ARBA" id="ARBA00022475"/>
    </source>
</evidence>
<feature type="transmembrane region" description="Helical" evidence="7">
    <location>
        <begin position="23"/>
        <end position="46"/>
    </location>
</feature>